<accession>A0AA37Q4K0</accession>
<evidence type="ECO:0000256" key="1">
    <source>
        <dbReference type="SAM" id="SignalP"/>
    </source>
</evidence>
<reference evidence="2" key="1">
    <citation type="submission" date="2022-08" db="EMBL/GenBank/DDBJ databases">
        <title>Draft genome sequencing of Roseisolibacter agri AW1220.</title>
        <authorList>
            <person name="Tobiishi Y."/>
            <person name="Tonouchi A."/>
        </authorList>
    </citation>
    <scope>NUCLEOTIDE SEQUENCE</scope>
    <source>
        <strain evidence="2">AW1220</strain>
    </source>
</reference>
<evidence type="ECO:0000313" key="3">
    <source>
        <dbReference type="Proteomes" id="UP001161325"/>
    </source>
</evidence>
<sequence>MPPVLRASGRSLPTFLVLASLALAAPAAHAQPRSRGLRSEPSVWVSATAGLLQAETILDGRTNASWDFADNTLQYRATLETAFAPGMTFGAQVSWAPSVATAVRSLGLADRPVLVGCENGCAASADLLGVEAIGRLGGGQGLHQVIELTAGVQQLRNLRLEGGAPLAPERDSDLHASLGYGIGFGFSSRASVAIVQEFGIVSHQRDFIPRDRNGITQQRATRLTVRFGSGARR</sequence>
<feature type="chain" id="PRO_5041386727" description="Outer membrane protein beta-barrel domain-containing protein" evidence="1">
    <location>
        <begin position="31"/>
        <end position="233"/>
    </location>
</feature>
<organism evidence="2 3">
    <name type="scientific">Roseisolibacter agri</name>
    <dbReference type="NCBI Taxonomy" id="2014610"/>
    <lineage>
        <taxon>Bacteria</taxon>
        <taxon>Pseudomonadati</taxon>
        <taxon>Gemmatimonadota</taxon>
        <taxon>Gemmatimonadia</taxon>
        <taxon>Gemmatimonadales</taxon>
        <taxon>Gemmatimonadaceae</taxon>
        <taxon>Roseisolibacter</taxon>
    </lineage>
</organism>
<keyword evidence="3" id="KW-1185">Reference proteome</keyword>
<gene>
    <name evidence="2" type="ORF">rosag_27270</name>
</gene>
<protein>
    <recommendedName>
        <fullName evidence="4">Outer membrane protein beta-barrel domain-containing protein</fullName>
    </recommendedName>
</protein>
<feature type="signal peptide" evidence="1">
    <location>
        <begin position="1"/>
        <end position="30"/>
    </location>
</feature>
<keyword evidence="1" id="KW-0732">Signal</keyword>
<dbReference type="AlphaFoldDB" id="A0AA37Q4K0"/>
<dbReference type="Proteomes" id="UP001161325">
    <property type="component" value="Unassembled WGS sequence"/>
</dbReference>
<comment type="caution">
    <text evidence="2">The sequence shown here is derived from an EMBL/GenBank/DDBJ whole genome shotgun (WGS) entry which is preliminary data.</text>
</comment>
<evidence type="ECO:0008006" key="4">
    <source>
        <dbReference type="Google" id="ProtNLM"/>
    </source>
</evidence>
<name>A0AA37Q4K0_9BACT</name>
<proteinExistence type="predicted"/>
<evidence type="ECO:0000313" key="2">
    <source>
        <dbReference type="EMBL" id="GLC26214.1"/>
    </source>
</evidence>
<dbReference type="EMBL" id="BRXS01000004">
    <property type="protein sequence ID" value="GLC26214.1"/>
    <property type="molecule type" value="Genomic_DNA"/>
</dbReference>